<evidence type="ECO:0000313" key="2">
    <source>
        <dbReference type="Proteomes" id="UP001066276"/>
    </source>
</evidence>
<dbReference type="AlphaFoldDB" id="A0AAV7LUE6"/>
<dbReference type="EMBL" id="JANPWB010000015">
    <property type="protein sequence ID" value="KAJ1091235.1"/>
    <property type="molecule type" value="Genomic_DNA"/>
</dbReference>
<reference evidence="1" key="1">
    <citation type="journal article" date="2022" name="bioRxiv">
        <title>Sequencing and chromosome-scale assembly of the giantPleurodeles waltlgenome.</title>
        <authorList>
            <person name="Brown T."/>
            <person name="Elewa A."/>
            <person name="Iarovenko S."/>
            <person name="Subramanian E."/>
            <person name="Araus A.J."/>
            <person name="Petzold A."/>
            <person name="Susuki M."/>
            <person name="Suzuki K.-i.T."/>
            <person name="Hayashi T."/>
            <person name="Toyoda A."/>
            <person name="Oliveira C."/>
            <person name="Osipova E."/>
            <person name="Leigh N.D."/>
            <person name="Simon A."/>
            <person name="Yun M.H."/>
        </authorList>
    </citation>
    <scope>NUCLEOTIDE SEQUENCE</scope>
    <source>
        <strain evidence="1">20211129_DDA</strain>
        <tissue evidence="1">Liver</tissue>
    </source>
</reference>
<dbReference type="Proteomes" id="UP001066276">
    <property type="component" value="Chromosome 11"/>
</dbReference>
<keyword evidence="2" id="KW-1185">Reference proteome</keyword>
<organism evidence="1 2">
    <name type="scientific">Pleurodeles waltl</name>
    <name type="common">Iberian ribbed newt</name>
    <dbReference type="NCBI Taxonomy" id="8319"/>
    <lineage>
        <taxon>Eukaryota</taxon>
        <taxon>Metazoa</taxon>
        <taxon>Chordata</taxon>
        <taxon>Craniata</taxon>
        <taxon>Vertebrata</taxon>
        <taxon>Euteleostomi</taxon>
        <taxon>Amphibia</taxon>
        <taxon>Batrachia</taxon>
        <taxon>Caudata</taxon>
        <taxon>Salamandroidea</taxon>
        <taxon>Salamandridae</taxon>
        <taxon>Pleurodelinae</taxon>
        <taxon>Pleurodeles</taxon>
    </lineage>
</organism>
<evidence type="ECO:0000313" key="1">
    <source>
        <dbReference type="EMBL" id="KAJ1091235.1"/>
    </source>
</evidence>
<gene>
    <name evidence="1" type="ORF">NDU88_004362</name>
</gene>
<accession>A0AAV7LUE6</accession>
<comment type="caution">
    <text evidence="1">The sequence shown here is derived from an EMBL/GenBank/DDBJ whole genome shotgun (WGS) entry which is preliminary data.</text>
</comment>
<name>A0AAV7LUE6_PLEWA</name>
<sequence length="83" mass="9437">MYVSKWGEGAELFFLREDEGGGTFARNRMGLEYRPHQAEHGRHSWPLELKSRREGGAYKKRMGSLCSDPVRLVADRVALGCPK</sequence>
<protein>
    <submittedName>
        <fullName evidence="1">Uncharacterized protein</fullName>
    </submittedName>
</protein>
<proteinExistence type="predicted"/>